<keyword evidence="3" id="KW-1185">Reference proteome</keyword>
<sequence length="180" mass="20978">MFNISKLILNSLYKFLCLVGLLSSVFFIAVPEFLEFSWRTKQIESLNIKAEHIKSMQEFLNASENHHQELELLTTMLGTDWVSSNPKEKKEITMMVIESNRKLSSAYQSEDYRSFLSDIKNIEATYYKDKLKYISELRFWGLVISIGVLVIGLIGWYFQVQRPLDVAFKKDPSKFVESNV</sequence>
<evidence type="ECO:0008006" key="4">
    <source>
        <dbReference type="Google" id="ProtNLM"/>
    </source>
</evidence>
<gene>
    <name evidence="2" type="ORF">AL538_02640</name>
</gene>
<reference evidence="2" key="1">
    <citation type="submission" date="2018-01" db="EMBL/GenBank/DDBJ databases">
        <title>FDA dAtabase for Regulatory Grade micrObial Sequences (FDA-ARGOS): Supporting development and validation of Infectious Disease Dx tests.</title>
        <authorList>
            <person name="Hoffmann M."/>
            <person name="Allard M."/>
            <person name="Evans P."/>
            <person name="Brown E."/>
            <person name="Tallon L."/>
            <person name="Sadzewicz L."/>
            <person name="Sengamalay N."/>
            <person name="Ott S."/>
            <person name="Godinez A."/>
            <person name="Nagaraj S."/>
            <person name="Vyas G."/>
            <person name="Aluvathingal J."/>
            <person name="Nadendla S."/>
            <person name="Geyer C."/>
            <person name="Sichtig H."/>
        </authorList>
    </citation>
    <scope>NUCLEOTIDE SEQUENCE</scope>
    <source>
        <strain evidence="2">FDAARGOS_107</strain>
    </source>
</reference>
<feature type="transmembrane region" description="Helical" evidence="1">
    <location>
        <begin position="137"/>
        <end position="158"/>
    </location>
</feature>
<dbReference type="EMBL" id="CP014038">
    <property type="protein sequence ID" value="AMF96707.1"/>
    <property type="molecule type" value="Genomic_DNA"/>
</dbReference>
<dbReference type="RefSeq" id="WP_061065158.1">
    <property type="nucleotide sequence ID" value="NZ_CP014038.2"/>
</dbReference>
<accession>A0ABN4KUE4</accession>
<keyword evidence="1" id="KW-0472">Membrane</keyword>
<proteinExistence type="predicted"/>
<evidence type="ECO:0000313" key="3">
    <source>
        <dbReference type="Proteomes" id="UP000067422"/>
    </source>
</evidence>
<evidence type="ECO:0000313" key="2">
    <source>
        <dbReference type="EMBL" id="AMF96707.1"/>
    </source>
</evidence>
<dbReference type="Proteomes" id="UP000067422">
    <property type="component" value="Chromosome 1"/>
</dbReference>
<keyword evidence="1" id="KW-1133">Transmembrane helix</keyword>
<keyword evidence="1" id="KW-0812">Transmembrane</keyword>
<protein>
    <recommendedName>
        <fullName evidence="4">Chemotaxis protein</fullName>
    </recommendedName>
</protein>
<organism evidence="2 3">
    <name type="scientific">Vibrio harveyi</name>
    <name type="common">Beneckea harveyi</name>
    <dbReference type="NCBI Taxonomy" id="669"/>
    <lineage>
        <taxon>Bacteria</taxon>
        <taxon>Pseudomonadati</taxon>
        <taxon>Pseudomonadota</taxon>
        <taxon>Gammaproteobacteria</taxon>
        <taxon>Vibrionales</taxon>
        <taxon>Vibrionaceae</taxon>
        <taxon>Vibrio</taxon>
    </lineage>
</organism>
<feature type="transmembrane region" description="Helical" evidence="1">
    <location>
        <begin position="12"/>
        <end position="34"/>
    </location>
</feature>
<evidence type="ECO:0000256" key="1">
    <source>
        <dbReference type="SAM" id="Phobius"/>
    </source>
</evidence>
<name>A0ABN4KUE4_VIBHA</name>